<dbReference type="EMBL" id="FQUC01000007">
    <property type="protein sequence ID" value="SHF49675.1"/>
    <property type="molecule type" value="Genomic_DNA"/>
</dbReference>
<keyword evidence="2" id="KW-1185">Reference proteome</keyword>
<dbReference type="OrthoDB" id="1151433at2"/>
<dbReference type="GO" id="GO:0016788">
    <property type="term" value="F:hydrolase activity, acting on ester bonds"/>
    <property type="evidence" value="ECO:0007669"/>
    <property type="project" value="UniProtKB-ARBA"/>
</dbReference>
<dbReference type="SUPFAM" id="SSF52266">
    <property type="entry name" value="SGNH hydrolase"/>
    <property type="match status" value="2"/>
</dbReference>
<organism evidence="1 2">
    <name type="scientific">Dysgonomonas macrotermitis</name>
    <dbReference type="NCBI Taxonomy" id="1346286"/>
    <lineage>
        <taxon>Bacteria</taxon>
        <taxon>Pseudomonadati</taxon>
        <taxon>Bacteroidota</taxon>
        <taxon>Bacteroidia</taxon>
        <taxon>Bacteroidales</taxon>
        <taxon>Dysgonomonadaceae</taxon>
        <taxon>Dysgonomonas</taxon>
    </lineage>
</organism>
<accession>A0A1M5C4P1</accession>
<protein>
    <submittedName>
        <fullName evidence="1">Uncharacterized protein</fullName>
    </submittedName>
</protein>
<dbReference type="STRING" id="1346286.SAMN05444362_10729"/>
<dbReference type="Gene3D" id="3.40.50.1110">
    <property type="entry name" value="SGNH hydrolase"/>
    <property type="match status" value="2"/>
</dbReference>
<sequence>MATKDEIEIIDINSLSEATSIDGLYTPGINSTNEPVKVPVALLKGNSPVMTIGDNGNWFVDGVDSGKPSRGETGEVTAAELATKANKIASNNSPAAYYMPASGDNTSETDLTASFKASFVPTTVAYMGIHRWFFNGLNSNPPSNGNAPVASGDGSANIAGYMAIYKLEPNTTYEIDGNANYIPNFGEPPYYNIDANSNLVAWNGGSPVKREMPSWVLVAANSSGAMQYATTPAYYCYPNYKQKYRFTTPNQDLYLCGYVAISAAPTFVVAAASMPMPSMVFDSRETISLKKVSGATGTADALVDVNGVSLKSLDFGTDIKAEITKIEGIVSHPSGGDPNPNLFEGIPTPLTVLDRNIDVNGVVVPAGNTAGASYCYIDYYFPVKPGLYKLNLSPYRRNSWTVSGTTYSCVEFSLCDENQVFIPWPANMPEQPLNRPGIGASGSNPKTYAYINVPYGLGVKYIRINAVKNTYDTVAASDEGLILQKVYSEDAVETDNLKVEIAANQLTDAQAYGTDGKIQIPTLMIPESNIIKDGSGGDDTYKISMRNTNTFVGSLNRAIDQIFALKPKARHAFVGHFTTDGSAGNGALKALVATQKAVCQNRNIPFIDLASRMGYTLNSSNIVNDVDYNNLKSWCDDGLHPGLSASSAMADSLFYATYELLKPIFGNAWQGKNVTVIGDSIAAGYSYNGTTVGWAQFITRALTALGANVTLYASSGGVLRATDTDNVALSNSFMGNNVTGWGFQAQILDKLTAGTDIADLYLWEIGHNDFMADIRDFKINW</sequence>
<dbReference type="AlphaFoldDB" id="A0A1M5C4P1"/>
<proteinExistence type="predicted"/>
<dbReference type="InterPro" id="IPR036514">
    <property type="entry name" value="SGNH_hydro_sf"/>
</dbReference>
<dbReference type="Proteomes" id="UP000184480">
    <property type="component" value="Unassembled WGS sequence"/>
</dbReference>
<evidence type="ECO:0000313" key="1">
    <source>
        <dbReference type="EMBL" id="SHF49675.1"/>
    </source>
</evidence>
<name>A0A1M5C4P1_9BACT</name>
<dbReference type="RefSeq" id="WP_062179284.1">
    <property type="nucleotide sequence ID" value="NZ_BBXL01000007.1"/>
</dbReference>
<reference evidence="2" key="1">
    <citation type="submission" date="2016-11" db="EMBL/GenBank/DDBJ databases">
        <authorList>
            <person name="Varghese N."/>
            <person name="Submissions S."/>
        </authorList>
    </citation>
    <scope>NUCLEOTIDE SEQUENCE [LARGE SCALE GENOMIC DNA]</scope>
    <source>
        <strain evidence="2">DSM 27370</strain>
    </source>
</reference>
<gene>
    <name evidence="1" type="ORF">SAMN05444362_10729</name>
</gene>
<evidence type="ECO:0000313" key="2">
    <source>
        <dbReference type="Proteomes" id="UP000184480"/>
    </source>
</evidence>